<accession>A0ABY6KUX6</accession>
<dbReference type="SUPFAM" id="SSF48371">
    <property type="entry name" value="ARM repeat"/>
    <property type="match status" value="1"/>
</dbReference>
<evidence type="ECO:0000256" key="1">
    <source>
        <dbReference type="ARBA" id="ARBA00004123"/>
    </source>
</evidence>
<keyword evidence="3" id="KW-0498">Mitosis</keyword>
<evidence type="ECO:0000313" key="6">
    <source>
        <dbReference type="EMBL" id="UYV72674.1"/>
    </source>
</evidence>
<dbReference type="PANTHER" id="PTHR12663:SF0">
    <property type="entry name" value="PRECOCIOUS DISSOCIATION OF SISTERS 5, ISOFORM A"/>
    <property type="match status" value="1"/>
</dbReference>
<sequence length="659" mass="76769">MKTLAIMSWFADSSAKARVSVQECAQAFKNLSQDEENSFIVPLSLYLATPFFLEHPNKDVRLLVACCIADIFRVFAPVPPYKDMDILKSIFLFFVEQLQGLEDPKSPIFKWYFYLLDNLSWVKSFNLCLELEENQQIICQLYNLIFGIISSRIECAPIGCRRTQADVISQELLDLVLIQIIEPRKTQNKHAYNLARDLIKRGASNLEPYIQAFFSNILILNKGTISPLTPRVYDLVYELNFLCPTIMSTVLPQLEFKLKSNQEKERLDVTKLLARMFSDKDSDLATQNNLLWKCFLGRFIDKGVRVRTLCVQYSMHFLLNHPELRGDIIDQLRLRQHDTKENVRYEVVMAIISAAKKDFSAVNDVLLNFVKERRLDKKFKIRKEALLGLAYLYKQHAESKDLPESTRDFISCIKDKILHIYYQRALEDRMLVERILHTYLIPHQSPLEERMQKLYHLFATVDDNAVKVRSQFRAIVEYLQQPRTEERSKNINIKIHQLSISPHSRSHPKQLELIVAENLAANLPTAEYTTPIIKQFVFLLDQNARLLSHMEVVVMGAASCGEIELSVKELLKSLGQPWQTNLNYMTLKQLFERMAPAMIDNVGIWLLLNHVRDSLPGEWRRSCTIYHILACIRCTKQDLWKRPLLIIKQLEEHELMEFV</sequence>
<keyword evidence="5" id="KW-0131">Cell cycle</keyword>
<evidence type="ECO:0000313" key="7">
    <source>
        <dbReference type="Proteomes" id="UP001235939"/>
    </source>
</evidence>
<dbReference type="InterPro" id="IPR039776">
    <property type="entry name" value="Pds5"/>
</dbReference>
<keyword evidence="4" id="KW-0539">Nucleus</keyword>
<organism evidence="6 7">
    <name type="scientific">Cordylochernes scorpioides</name>
    <dbReference type="NCBI Taxonomy" id="51811"/>
    <lineage>
        <taxon>Eukaryota</taxon>
        <taxon>Metazoa</taxon>
        <taxon>Ecdysozoa</taxon>
        <taxon>Arthropoda</taxon>
        <taxon>Chelicerata</taxon>
        <taxon>Arachnida</taxon>
        <taxon>Pseudoscorpiones</taxon>
        <taxon>Cheliferoidea</taxon>
        <taxon>Chernetidae</taxon>
        <taxon>Cordylochernes</taxon>
    </lineage>
</organism>
<keyword evidence="7" id="KW-1185">Reference proteome</keyword>
<name>A0ABY6KUX6_9ARAC</name>
<evidence type="ECO:0000256" key="2">
    <source>
        <dbReference type="ARBA" id="ARBA00022618"/>
    </source>
</evidence>
<evidence type="ECO:0000256" key="3">
    <source>
        <dbReference type="ARBA" id="ARBA00022776"/>
    </source>
</evidence>
<evidence type="ECO:0000256" key="5">
    <source>
        <dbReference type="ARBA" id="ARBA00023306"/>
    </source>
</evidence>
<dbReference type="CDD" id="cd19953">
    <property type="entry name" value="PDS5"/>
    <property type="match status" value="1"/>
</dbReference>
<dbReference type="Pfam" id="PF20168">
    <property type="entry name" value="PDS5"/>
    <property type="match status" value="1"/>
</dbReference>
<protein>
    <submittedName>
        <fullName evidence="6">PDS5A</fullName>
    </submittedName>
</protein>
<dbReference type="InterPro" id="IPR011989">
    <property type="entry name" value="ARM-like"/>
</dbReference>
<evidence type="ECO:0000256" key="4">
    <source>
        <dbReference type="ARBA" id="ARBA00023242"/>
    </source>
</evidence>
<dbReference type="EMBL" id="CP092872">
    <property type="protein sequence ID" value="UYV72674.1"/>
    <property type="molecule type" value="Genomic_DNA"/>
</dbReference>
<comment type="subcellular location">
    <subcellularLocation>
        <location evidence="1">Nucleus</location>
    </subcellularLocation>
</comment>
<gene>
    <name evidence="6" type="ORF">LAZ67_10000271</name>
</gene>
<proteinExistence type="predicted"/>
<dbReference type="Gene3D" id="1.25.10.10">
    <property type="entry name" value="Leucine-rich Repeat Variant"/>
    <property type="match status" value="1"/>
</dbReference>
<keyword evidence="2" id="KW-0132">Cell division</keyword>
<dbReference type="Proteomes" id="UP001235939">
    <property type="component" value="Chromosome 10"/>
</dbReference>
<dbReference type="PANTHER" id="PTHR12663">
    <property type="entry name" value="ANDROGEN INDUCED INHIBITOR OF PROLIFERATION AS3 / PDS5-RELATED"/>
    <property type="match status" value="1"/>
</dbReference>
<reference evidence="6 7" key="1">
    <citation type="submission" date="2022-01" db="EMBL/GenBank/DDBJ databases">
        <title>A chromosomal length assembly of Cordylochernes scorpioides.</title>
        <authorList>
            <person name="Zeh D."/>
            <person name="Zeh J."/>
        </authorList>
    </citation>
    <scope>NUCLEOTIDE SEQUENCE [LARGE SCALE GENOMIC DNA]</scope>
    <source>
        <strain evidence="6">IN4F17</strain>
        <tissue evidence="6">Whole Body</tissue>
    </source>
</reference>
<dbReference type="InterPro" id="IPR016024">
    <property type="entry name" value="ARM-type_fold"/>
</dbReference>